<dbReference type="EMBL" id="GG666573">
    <property type="protein sequence ID" value="EEN53550.1"/>
    <property type="molecule type" value="Genomic_DNA"/>
</dbReference>
<evidence type="ECO:0000313" key="3">
    <source>
        <dbReference type="EMBL" id="EEN53550.1"/>
    </source>
</evidence>
<proteinExistence type="predicted"/>
<feature type="domain" description="C-type lectin" evidence="2">
    <location>
        <begin position="9"/>
        <end position="129"/>
    </location>
</feature>
<feature type="non-terminal residue" evidence="3">
    <location>
        <position position="1"/>
    </location>
</feature>
<evidence type="ECO:0000256" key="1">
    <source>
        <dbReference type="ARBA" id="ARBA00023157"/>
    </source>
</evidence>
<reference evidence="3" key="1">
    <citation type="journal article" date="2008" name="Nature">
        <title>The amphioxus genome and the evolution of the chordate karyotype.</title>
        <authorList>
            <consortium name="US DOE Joint Genome Institute (JGI-PGF)"/>
            <person name="Putnam N.H."/>
            <person name="Butts T."/>
            <person name="Ferrier D.E.K."/>
            <person name="Furlong R.F."/>
            <person name="Hellsten U."/>
            <person name="Kawashima T."/>
            <person name="Robinson-Rechavi M."/>
            <person name="Shoguchi E."/>
            <person name="Terry A."/>
            <person name="Yu J.-K."/>
            <person name="Benito-Gutierrez E.L."/>
            <person name="Dubchak I."/>
            <person name="Garcia-Fernandez J."/>
            <person name="Gibson-Brown J.J."/>
            <person name="Grigoriev I.V."/>
            <person name="Horton A.C."/>
            <person name="de Jong P.J."/>
            <person name="Jurka J."/>
            <person name="Kapitonov V.V."/>
            <person name="Kohara Y."/>
            <person name="Kuroki Y."/>
            <person name="Lindquist E."/>
            <person name="Lucas S."/>
            <person name="Osoegawa K."/>
            <person name="Pennacchio L.A."/>
            <person name="Salamov A.A."/>
            <person name="Satou Y."/>
            <person name="Sauka-Spengler T."/>
            <person name="Schmutz J."/>
            <person name="Shin-I T."/>
            <person name="Toyoda A."/>
            <person name="Bronner-Fraser M."/>
            <person name="Fujiyama A."/>
            <person name="Holland L.Z."/>
            <person name="Holland P.W.H."/>
            <person name="Satoh N."/>
            <person name="Rokhsar D.S."/>
        </authorList>
    </citation>
    <scope>NUCLEOTIDE SEQUENCE [LARGE SCALE GENOMIC DNA]</scope>
    <source>
        <strain evidence="3">S238N-H82</strain>
        <tissue evidence="3">Testes</tissue>
    </source>
</reference>
<dbReference type="InterPro" id="IPR018378">
    <property type="entry name" value="C-type_lectin_CS"/>
</dbReference>
<dbReference type="CDD" id="cd00037">
    <property type="entry name" value="CLECT"/>
    <property type="match status" value="1"/>
</dbReference>
<dbReference type="Pfam" id="PF00059">
    <property type="entry name" value="Lectin_C"/>
    <property type="match status" value="1"/>
</dbReference>
<dbReference type="SUPFAM" id="SSF56436">
    <property type="entry name" value="C-type lectin-like"/>
    <property type="match status" value="1"/>
</dbReference>
<dbReference type="PROSITE" id="PS00615">
    <property type="entry name" value="C_TYPE_LECTIN_1"/>
    <property type="match status" value="1"/>
</dbReference>
<gene>
    <name evidence="3" type="ORF">BRAFLDRAFT_152060</name>
</gene>
<accession>C3Z233</accession>
<dbReference type="SMART" id="SM00034">
    <property type="entry name" value="CLECT"/>
    <property type="match status" value="1"/>
</dbReference>
<dbReference type="PROSITE" id="PS50041">
    <property type="entry name" value="C_TYPE_LECTIN_2"/>
    <property type="match status" value="1"/>
</dbReference>
<organism>
    <name type="scientific">Branchiostoma floridae</name>
    <name type="common">Florida lancelet</name>
    <name type="synonym">Amphioxus</name>
    <dbReference type="NCBI Taxonomy" id="7739"/>
    <lineage>
        <taxon>Eukaryota</taxon>
        <taxon>Metazoa</taxon>
        <taxon>Chordata</taxon>
        <taxon>Cephalochordata</taxon>
        <taxon>Leptocardii</taxon>
        <taxon>Amphioxiformes</taxon>
        <taxon>Branchiostomatidae</taxon>
        <taxon>Branchiostoma</taxon>
    </lineage>
</organism>
<sequence>RCISGWIQNGTEYYKVFTSRLDYMGAREACAAEGGILAMPKDGKKAAFLVHIRNNANQTTRFWIGLNDMESEGRYVWEDGTPLGDFNLFRQKVDTDTSQDCVVLLSESSNYPNMWNNIDCSKGSRYICQRSKL</sequence>
<evidence type="ECO:0000259" key="2">
    <source>
        <dbReference type="PROSITE" id="PS50041"/>
    </source>
</evidence>
<dbReference type="AlphaFoldDB" id="C3Z233"/>
<dbReference type="InterPro" id="IPR016186">
    <property type="entry name" value="C-type_lectin-like/link_sf"/>
</dbReference>
<feature type="non-terminal residue" evidence="3">
    <location>
        <position position="133"/>
    </location>
</feature>
<protein>
    <recommendedName>
        <fullName evidence="2">C-type lectin domain-containing protein</fullName>
    </recommendedName>
</protein>
<name>C3Z233_BRAFL</name>
<keyword evidence="1" id="KW-1015">Disulfide bond</keyword>
<dbReference type="Gene3D" id="3.10.100.10">
    <property type="entry name" value="Mannose-Binding Protein A, subunit A"/>
    <property type="match status" value="1"/>
</dbReference>
<dbReference type="InParanoid" id="C3Z233"/>
<dbReference type="PANTHER" id="PTHR22801">
    <property type="entry name" value="LITHOSTATHINE"/>
    <property type="match status" value="1"/>
</dbReference>
<dbReference type="eggNOG" id="KOG4297">
    <property type="taxonomic scope" value="Eukaryota"/>
</dbReference>
<dbReference type="InterPro" id="IPR050801">
    <property type="entry name" value="Ca-Dep_Lectins_ImmuneDev"/>
</dbReference>
<dbReference type="PANTHER" id="PTHR22801:SF63">
    <property type="entry name" value="C-TYPE LECTIN DOMAIN-CONTAINING PROTEIN"/>
    <property type="match status" value="1"/>
</dbReference>
<dbReference type="InterPro" id="IPR001304">
    <property type="entry name" value="C-type_lectin-like"/>
</dbReference>
<dbReference type="InterPro" id="IPR016187">
    <property type="entry name" value="CTDL_fold"/>
</dbReference>